<keyword evidence="13" id="KW-1185">Reference proteome</keyword>
<dbReference type="OMA" id="GTKGMEW"/>
<accession>L8HLJ2</accession>
<dbReference type="PROSITE" id="PS50893">
    <property type="entry name" value="ABC_TRANSPORTER_2"/>
    <property type="match status" value="1"/>
</dbReference>
<dbReference type="Proteomes" id="UP000011083">
    <property type="component" value="Unassembled WGS sequence"/>
</dbReference>
<keyword evidence="6" id="KW-0067">ATP-binding</keyword>
<feature type="transmembrane region" description="Helical" evidence="10">
    <location>
        <begin position="427"/>
        <end position="449"/>
    </location>
</feature>
<dbReference type="InterPro" id="IPR013525">
    <property type="entry name" value="ABC2_TM"/>
</dbReference>
<evidence type="ECO:0000256" key="6">
    <source>
        <dbReference type="ARBA" id="ARBA00022840"/>
    </source>
</evidence>
<feature type="compositionally biased region" description="Basic and acidic residues" evidence="9">
    <location>
        <begin position="538"/>
        <end position="556"/>
    </location>
</feature>
<dbReference type="InterPro" id="IPR003439">
    <property type="entry name" value="ABC_transporter-like_ATP-bd"/>
</dbReference>
<dbReference type="GO" id="GO:0005319">
    <property type="term" value="F:lipid transporter activity"/>
    <property type="evidence" value="ECO:0007669"/>
    <property type="project" value="TreeGrafter"/>
</dbReference>
<evidence type="ECO:0000256" key="8">
    <source>
        <dbReference type="ARBA" id="ARBA00023136"/>
    </source>
</evidence>
<feature type="transmembrane region" description="Helical" evidence="10">
    <location>
        <begin position="288"/>
        <end position="311"/>
    </location>
</feature>
<dbReference type="InterPro" id="IPR017871">
    <property type="entry name" value="ABC_transporter-like_CS"/>
</dbReference>
<keyword evidence="4 10" id="KW-0812">Transmembrane</keyword>
<dbReference type="InterPro" id="IPR003593">
    <property type="entry name" value="AAA+_ATPase"/>
</dbReference>
<protein>
    <submittedName>
        <fullName evidence="12">ABC transporter, ATPbinding domain containing protein</fullName>
    </submittedName>
</protein>
<evidence type="ECO:0000256" key="7">
    <source>
        <dbReference type="ARBA" id="ARBA00022989"/>
    </source>
</evidence>
<keyword evidence="3" id="KW-0813">Transport</keyword>
<dbReference type="SUPFAM" id="SSF52540">
    <property type="entry name" value="P-loop containing nucleoside triphosphate hydrolases"/>
    <property type="match status" value="1"/>
</dbReference>
<evidence type="ECO:0000259" key="11">
    <source>
        <dbReference type="PROSITE" id="PS50893"/>
    </source>
</evidence>
<feature type="domain" description="ABC transporter" evidence="11">
    <location>
        <begin position="561"/>
        <end position="817"/>
    </location>
</feature>
<evidence type="ECO:0000256" key="4">
    <source>
        <dbReference type="ARBA" id="ARBA00022692"/>
    </source>
</evidence>
<dbReference type="InterPro" id="IPR027417">
    <property type="entry name" value="P-loop_NTPase"/>
</dbReference>
<gene>
    <name evidence="12" type="ORF">ACA1_290510</name>
</gene>
<dbReference type="SMART" id="SM00382">
    <property type="entry name" value="AAA"/>
    <property type="match status" value="1"/>
</dbReference>
<evidence type="ECO:0000256" key="10">
    <source>
        <dbReference type="SAM" id="Phobius"/>
    </source>
</evidence>
<evidence type="ECO:0000313" key="12">
    <source>
        <dbReference type="EMBL" id="ELR25276.1"/>
    </source>
</evidence>
<evidence type="ECO:0000256" key="1">
    <source>
        <dbReference type="ARBA" id="ARBA00004141"/>
    </source>
</evidence>
<dbReference type="GO" id="GO:0005524">
    <property type="term" value="F:ATP binding"/>
    <property type="evidence" value="ECO:0007669"/>
    <property type="project" value="UniProtKB-KW"/>
</dbReference>
<keyword evidence="8 10" id="KW-0472">Membrane</keyword>
<evidence type="ECO:0000256" key="9">
    <source>
        <dbReference type="SAM" id="MobiDB-lite"/>
    </source>
</evidence>
<reference evidence="12 13" key="1">
    <citation type="journal article" date="2013" name="Genome Biol.">
        <title>Genome of Acanthamoeba castellanii highlights extensive lateral gene transfer and early evolution of tyrosine kinase signaling.</title>
        <authorList>
            <person name="Clarke M."/>
            <person name="Lohan A.J."/>
            <person name="Liu B."/>
            <person name="Lagkouvardos I."/>
            <person name="Roy S."/>
            <person name="Zafar N."/>
            <person name="Bertelli C."/>
            <person name="Schilde C."/>
            <person name="Kianianmomeni A."/>
            <person name="Burglin T.R."/>
            <person name="Frech C."/>
            <person name="Turcotte B."/>
            <person name="Kopec K.O."/>
            <person name="Synnott J.M."/>
            <person name="Choo C."/>
            <person name="Paponov I."/>
            <person name="Finkler A."/>
            <person name="Soon Heng Tan C."/>
            <person name="Hutchins A.P."/>
            <person name="Weinmeier T."/>
            <person name="Rattei T."/>
            <person name="Chu J.S."/>
            <person name="Gimenez G."/>
            <person name="Irimia M."/>
            <person name="Rigden D.J."/>
            <person name="Fitzpatrick D.A."/>
            <person name="Lorenzo-Morales J."/>
            <person name="Bateman A."/>
            <person name="Chiu C.H."/>
            <person name="Tang P."/>
            <person name="Hegemann P."/>
            <person name="Fromm H."/>
            <person name="Raoult D."/>
            <person name="Greub G."/>
            <person name="Miranda-Saavedra D."/>
            <person name="Chen N."/>
            <person name="Nash P."/>
            <person name="Ginger M.L."/>
            <person name="Horn M."/>
            <person name="Schaap P."/>
            <person name="Caler L."/>
            <person name="Loftus B."/>
        </authorList>
    </citation>
    <scope>NUCLEOTIDE SEQUENCE [LARGE SCALE GENOMIC DNA]</scope>
    <source>
        <strain evidence="12 13">Neff</strain>
    </source>
</reference>
<feature type="region of interest" description="Disordered" evidence="9">
    <location>
        <begin position="893"/>
        <end position="929"/>
    </location>
</feature>
<dbReference type="Pfam" id="PF00005">
    <property type="entry name" value="ABC_tran"/>
    <property type="match status" value="1"/>
</dbReference>
<sequence length="929" mass="103531">MQLRKASFLYWYGMGKGTVVEEDGVDLAQLGDHELRRMIKKRLSYRSQCWALLAKSAIAQKRNYGTNTCQILTPIILMLILFLLQQWISTLVDNDSVAYRDPKNQAPFLMPAEGDYRPASAEILYTDAGMVGEVDIGQFDPYGGTGSGLLGAIALTNRTVSIKFPKYDDSEIFLKDLDLVPSVPYNYSIVQQNSVADINRILYDATGKGARYTTAYVFDEVSVDNSVLDFGVYYNYTISRGRDIVGAMSLITQAFASLLPSPQIVANFLGIKKLPQKDDYNDFDITTLVGGLFFALILHQLLPVFLSSLAYEKENRIREMMKMMGLRMPIYWLVNYFWCYLLYCFVAAFLIIAGLVFQFRFFTVNNFGVYFILFFIWGHTLVAMSFLISVFFQRERSASTFGYFYILGITFVAVFTIQTLINDVGEPALNGISVVPSFALVRGISWLLSEVSYNGPGLKGGDIDKGPANMAHIYAFLVVQWAVMLVLALYLDQVFPGTYGLPKHPLFFLAPLKRLPGVRHLIERCGCCHGNPEENDLEDGHEPEDVKAESSRAHSDENLPLKVQSLTKEYNVPFWEAAPFSWWRYIPRLCGKAVKKRKPERALKGASFVIGSNECVGFLGPNGAGKTTTMGIICGLIQPTSGQVCMYNFVLPGDVSYIHLLTGVCPQHDIIWGSLTAREHLQFYGRLKGVHGKALKKEVREVLESLNLYKVRNKPVRAFSGGMKRRLSVGMSLMGDPKLILLDEPSTGLDPKSKRALWSAISARKKQSALILTTHSMEEAEALCNRIVIMAEGRVRAVGTSAELKSRFGKGFKLTITCADHDNKPQAIAFVKQLVPGAKEISNISGTVLFYLPKKSVVLSQVFRNIDTNKNSVGITDWGISNTTLEEVFHKVVSDRHVPGTEGGDDDDDDTMDHEDISHASSSSGSRDD</sequence>
<feature type="compositionally biased region" description="Acidic residues" evidence="9">
    <location>
        <begin position="903"/>
        <end position="913"/>
    </location>
</feature>
<name>L8HLJ2_ACACF</name>
<dbReference type="Gene3D" id="3.40.50.300">
    <property type="entry name" value="P-loop containing nucleotide triphosphate hydrolases"/>
    <property type="match status" value="1"/>
</dbReference>
<dbReference type="InterPro" id="IPR026082">
    <property type="entry name" value="ABCA"/>
</dbReference>
<dbReference type="PROSITE" id="PS00211">
    <property type="entry name" value="ABC_TRANSPORTER_1"/>
    <property type="match status" value="1"/>
</dbReference>
<keyword evidence="7 10" id="KW-1133">Transmembrane helix</keyword>
<evidence type="ECO:0000313" key="13">
    <source>
        <dbReference type="Proteomes" id="UP000011083"/>
    </source>
</evidence>
<dbReference type="GO" id="GO:0016020">
    <property type="term" value="C:membrane"/>
    <property type="evidence" value="ECO:0007669"/>
    <property type="project" value="UniProtKB-SubCell"/>
</dbReference>
<dbReference type="CDD" id="cd03263">
    <property type="entry name" value="ABC_subfamily_A"/>
    <property type="match status" value="1"/>
</dbReference>
<evidence type="ECO:0000256" key="2">
    <source>
        <dbReference type="ARBA" id="ARBA00008869"/>
    </source>
</evidence>
<dbReference type="RefSeq" id="XP_004368031.1">
    <property type="nucleotide sequence ID" value="XM_004367974.1"/>
</dbReference>
<feature type="transmembrane region" description="Helical" evidence="10">
    <location>
        <begin position="369"/>
        <end position="391"/>
    </location>
</feature>
<dbReference type="PANTHER" id="PTHR19229">
    <property type="entry name" value="ATP-BINDING CASSETTE TRANSPORTER SUBFAMILY A ABCA"/>
    <property type="match status" value="1"/>
</dbReference>
<feature type="region of interest" description="Disordered" evidence="9">
    <location>
        <begin position="533"/>
        <end position="556"/>
    </location>
</feature>
<feature type="transmembrane region" description="Helical" evidence="10">
    <location>
        <begin position="332"/>
        <end position="357"/>
    </location>
</feature>
<feature type="transmembrane region" description="Helical" evidence="10">
    <location>
        <begin position="403"/>
        <end position="421"/>
    </location>
</feature>
<evidence type="ECO:0000256" key="5">
    <source>
        <dbReference type="ARBA" id="ARBA00022741"/>
    </source>
</evidence>
<comment type="similarity">
    <text evidence="2">Belongs to the ABC transporter superfamily. ABCA family.</text>
</comment>
<dbReference type="Pfam" id="PF12698">
    <property type="entry name" value="ABC2_membrane_3"/>
    <property type="match status" value="1"/>
</dbReference>
<dbReference type="EMBL" id="KB007805">
    <property type="protein sequence ID" value="ELR25276.1"/>
    <property type="molecule type" value="Genomic_DNA"/>
</dbReference>
<dbReference type="GeneID" id="14926323"/>
<evidence type="ECO:0000256" key="3">
    <source>
        <dbReference type="ARBA" id="ARBA00022448"/>
    </source>
</evidence>
<feature type="transmembrane region" description="Helical" evidence="10">
    <location>
        <begin position="470"/>
        <end position="491"/>
    </location>
</feature>
<dbReference type="GO" id="GO:0016887">
    <property type="term" value="F:ATP hydrolysis activity"/>
    <property type="evidence" value="ECO:0007669"/>
    <property type="project" value="InterPro"/>
</dbReference>
<keyword evidence="5" id="KW-0547">Nucleotide-binding</keyword>
<dbReference type="AlphaFoldDB" id="L8HLJ2"/>
<dbReference type="KEGG" id="acan:ACA1_290510"/>
<dbReference type="VEuPathDB" id="AmoebaDB:ACA1_290510"/>
<dbReference type="OrthoDB" id="8061355at2759"/>
<dbReference type="GO" id="GO:0140359">
    <property type="term" value="F:ABC-type transporter activity"/>
    <property type="evidence" value="ECO:0007669"/>
    <property type="project" value="InterPro"/>
</dbReference>
<organism evidence="12 13">
    <name type="scientific">Acanthamoeba castellanii (strain ATCC 30010 / Neff)</name>
    <dbReference type="NCBI Taxonomy" id="1257118"/>
    <lineage>
        <taxon>Eukaryota</taxon>
        <taxon>Amoebozoa</taxon>
        <taxon>Discosea</taxon>
        <taxon>Longamoebia</taxon>
        <taxon>Centramoebida</taxon>
        <taxon>Acanthamoebidae</taxon>
        <taxon>Acanthamoeba</taxon>
    </lineage>
</organism>
<dbReference type="FunFam" id="3.40.50.300:FF:000335">
    <property type="entry name" value="ATP binding cassette subfamily A member 5"/>
    <property type="match status" value="1"/>
</dbReference>
<proteinExistence type="inferred from homology"/>
<comment type="subcellular location">
    <subcellularLocation>
        <location evidence="1">Membrane</location>
        <topology evidence="1">Multi-pass membrane protein</topology>
    </subcellularLocation>
</comment>
<feature type="compositionally biased region" description="Low complexity" evidence="9">
    <location>
        <begin position="919"/>
        <end position="929"/>
    </location>
</feature>